<dbReference type="Gene3D" id="3.10.290.60">
    <property type="entry name" value="Ubiquitin-activating enzyme E1, UFD domain"/>
    <property type="match status" value="1"/>
</dbReference>
<dbReference type="GO" id="GO:0004839">
    <property type="term" value="F:ubiquitin activating enzyme activity"/>
    <property type="evidence" value="ECO:0007669"/>
    <property type="project" value="TreeGrafter"/>
</dbReference>
<dbReference type="PANTHER" id="PTHR10953">
    <property type="entry name" value="UBIQUITIN-ACTIVATING ENZYME E1"/>
    <property type="match status" value="1"/>
</dbReference>
<dbReference type="Pfam" id="PF10585">
    <property type="entry name" value="UBA_E1_SCCH"/>
    <property type="match status" value="1"/>
</dbReference>
<dbReference type="AlphaFoldDB" id="K8FII2"/>
<evidence type="ECO:0000313" key="7">
    <source>
        <dbReference type="Proteomes" id="UP000198341"/>
    </source>
</evidence>
<evidence type="ECO:0000256" key="3">
    <source>
        <dbReference type="ARBA" id="ARBA00022598"/>
    </source>
</evidence>
<dbReference type="Proteomes" id="UP000198341">
    <property type="component" value="Chromosome 9"/>
</dbReference>
<dbReference type="RefSeq" id="XP_007511334.1">
    <property type="nucleotide sequence ID" value="XM_007511272.1"/>
</dbReference>
<dbReference type="EMBL" id="FO082270">
    <property type="protein sequence ID" value="CCO66894.1"/>
    <property type="molecule type" value="Genomic_DNA"/>
</dbReference>
<dbReference type="InterPro" id="IPR038252">
    <property type="entry name" value="UBA_E1_C_sf"/>
</dbReference>
<dbReference type="InterPro" id="IPR019572">
    <property type="entry name" value="UBA_E1_SCCH"/>
</dbReference>
<keyword evidence="7" id="KW-1185">Reference proteome</keyword>
<evidence type="ECO:0000259" key="5">
    <source>
        <dbReference type="SMART" id="SM00985"/>
    </source>
</evidence>
<dbReference type="eggNOG" id="KOG2012">
    <property type="taxonomic scope" value="Eukaryota"/>
</dbReference>
<dbReference type="InterPro" id="IPR035985">
    <property type="entry name" value="Ubiquitin-activating_enz"/>
</dbReference>
<evidence type="ECO:0000313" key="6">
    <source>
        <dbReference type="EMBL" id="CCO66894.1"/>
    </source>
</evidence>
<dbReference type="KEGG" id="bpg:Bathy09g03920"/>
<feature type="compositionally biased region" description="Acidic residues" evidence="4">
    <location>
        <begin position="70"/>
        <end position="86"/>
    </location>
</feature>
<dbReference type="STRING" id="41875.K8FII2"/>
<dbReference type="GO" id="GO:0005634">
    <property type="term" value="C:nucleus"/>
    <property type="evidence" value="ECO:0007669"/>
    <property type="project" value="TreeGrafter"/>
</dbReference>
<reference evidence="6 7" key="1">
    <citation type="submission" date="2011-10" db="EMBL/GenBank/DDBJ databases">
        <authorList>
            <person name="Genoscope - CEA"/>
        </authorList>
    </citation>
    <scope>NUCLEOTIDE SEQUENCE [LARGE SCALE GENOMIC DNA]</scope>
    <source>
        <strain evidence="6 7">RCC 1105</strain>
    </source>
</reference>
<dbReference type="OrthoDB" id="10252231at2759"/>
<organism evidence="6 7">
    <name type="scientific">Bathycoccus prasinos</name>
    <dbReference type="NCBI Taxonomy" id="41875"/>
    <lineage>
        <taxon>Eukaryota</taxon>
        <taxon>Viridiplantae</taxon>
        <taxon>Chlorophyta</taxon>
        <taxon>Mamiellophyceae</taxon>
        <taxon>Mamiellales</taxon>
        <taxon>Bathycoccaceae</taxon>
        <taxon>Bathycoccus</taxon>
    </lineage>
</organism>
<protein>
    <submittedName>
        <fullName evidence="6">Ubiquitin-activating enzyme E1, putative</fullName>
    </submittedName>
</protein>
<comment type="pathway">
    <text evidence="1">Protein modification; protein ubiquitination.</text>
</comment>
<feature type="region of interest" description="Disordered" evidence="4">
    <location>
        <begin position="49"/>
        <end position="90"/>
    </location>
</feature>
<feature type="domain" description="Ubiquitin-activating enzyme E1 C-terminal" evidence="5">
    <location>
        <begin position="491"/>
        <end position="638"/>
    </location>
</feature>
<proteinExistence type="inferred from homology"/>
<dbReference type="GO" id="GO:0006974">
    <property type="term" value="P:DNA damage response"/>
    <property type="evidence" value="ECO:0007669"/>
    <property type="project" value="TreeGrafter"/>
</dbReference>
<dbReference type="Gene3D" id="1.10.10.2660">
    <property type="entry name" value="Ubiquitin-activating enzyme E1, SCCH domain"/>
    <property type="match status" value="1"/>
</dbReference>
<accession>K8FII2</accession>
<dbReference type="InterPro" id="IPR018965">
    <property type="entry name" value="Ub-activating_enz_E1_C"/>
</dbReference>
<dbReference type="Pfam" id="PF00899">
    <property type="entry name" value="ThiF"/>
    <property type="match status" value="1"/>
</dbReference>
<dbReference type="InterPro" id="IPR000594">
    <property type="entry name" value="ThiF_NAD_FAD-bd"/>
</dbReference>
<dbReference type="GO" id="GO:0006511">
    <property type="term" value="P:ubiquitin-dependent protein catabolic process"/>
    <property type="evidence" value="ECO:0007669"/>
    <property type="project" value="TreeGrafter"/>
</dbReference>
<name>K8FII2_9CHLO</name>
<dbReference type="GeneID" id="19013899"/>
<keyword evidence="3" id="KW-0436">Ligase</keyword>
<dbReference type="PANTHER" id="PTHR10953:SF4">
    <property type="entry name" value="UBIQUITIN-ACTIVATING ENZYME E1 C-TERMINAL DOMAIN-CONTAINING PROTEIN"/>
    <property type="match status" value="1"/>
</dbReference>
<sequence>MTTMPDEEKSNAYSSSKIVEVVLADKRAQPCTHEDELRAFGLLLSSFSSCSSDDFADNKRATKRRRKEEDKDEDKETMDLNMDDEEERKRSAVRSKFDEYNAQADGFVGRFCEEKEEEQQFEGEGVKERVHVLGDALVARCLRRIFHEENGDEKSEFITEEDVLDADFEKSEVWSAIVARKSHGRSIDDGDENESRVRVVVASALESFESRAKIDRLCKKFKVVLVDVGIEDDRGSVFVVDSTQNTTSYECLPRDLDESSLKKKEKAPSCVLENFPFQFSHCVEWSRHVFERVFVKEAKDHYEEELRRAEEEGGERVYDEGFVEADSANRANRLFVELFQTKIDAIRESFPRDKDDGKFWGDEKGKRFPEPVSNFKTEMKRVHTEFLLAAQTLYKLNYHNDRPTWDYSLRRFESLNGKARWDHAIFVETCALLRARTYRIDVPKYTYETHRDVLFDLPRKNPVAGFVAAKIASREIKKILLNEEKERRSQNSFFNVVTNDFVASECPSAFVETTTNRSRNLPDLQWTIWSVIDIDCFLPGKNTLGDFLQTFREQVGLEPASVGVGAALVYMEFMSKEKRAMREKMSVVDAIRDTLNSSASLSKEAFEPIKRKNGEEEYVVLTVQAVDEKDEDKDIPDVIVRVK</sequence>
<evidence type="ECO:0000256" key="2">
    <source>
        <dbReference type="ARBA" id="ARBA00005673"/>
    </source>
</evidence>
<dbReference type="SMART" id="SM00985">
    <property type="entry name" value="UBA_e1_C"/>
    <property type="match status" value="1"/>
</dbReference>
<dbReference type="GO" id="GO:0005737">
    <property type="term" value="C:cytoplasm"/>
    <property type="evidence" value="ECO:0007669"/>
    <property type="project" value="TreeGrafter"/>
</dbReference>
<dbReference type="SUPFAM" id="SSF69572">
    <property type="entry name" value="Activating enzymes of the ubiquitin-like proteins"/>
    <property type="match status" value="1"/>
</dbReference>
<evidence type="ECO:0000256" key="1">
    <source>
        <dbReference type="ARBA" id="ARBA00004906"/>
    </source>
</evidence>
<dbReference type="InterPro" id="IPR045886">
    <property type="entry name" value="ThiF/MoeB/HesA"/>
</dbReference>
<dbReference type="Pfam" id="PF09358">
    <property type="entry name" value="E1_UFD"/>
    <property type="match status" value="1"/>
</dbReference>
<comment type="similarity">
    <text evidence="2">Belongs to the ubiquitin-activating E1 family.</text>
</comment>
<evidence type="ECO:0000256" key="4">
    <source>
        <dbReference type="SAM" id="MobiDB-lite"/>
    </source>
</evidence>
<dbReference type="InterPro" id="IPR042063">
    <property type="entry name" value="Ubi_acti_E1_SCCH"/>
</dbReference>
<gene>
    <name evidence="6" type="ORF">Bathy09g03920</name>
</gene>